<proteinExistence type="predicted"/>
<reference evidence="2" key="1">
    <citation type="submission" date="2023-03" db="EMBL/GenBank/DDBJ databases">
        <title>Emydomyces testavorans Genome Sequence.</title>
        <authorList>
            <person name="Hoyer L."/>
        </authorList>
    </citation>
    <scope>NUCLEOTIDE SEQUENCE</scope>
    <source>
        <strain evidence="2">16-2883</strain>
    </source>
</reference>
<name>A0AAF0DGQ2_9EURO</name>
<sequence>MSRYPFVYPVRENFYPLPYEKDYSGSVRHRPHRSPNPAITSARKERRQSINQDFSKALEQLIHTLREAADFFTCFEKSFANDTSLIKSYAPQAVLEKLWASKALSADTAIGECPSSSQDGSDTSKGSFSEHFARIQHDFDAVLELAPVAPLMKSGRERDRERKAEAESTDRLLEILSRQYEAIWRMAGKLRKDSLYVKEFVKEAELLLSYLEKSKYLWKEGLSGVKDGT</sequence>
<evidence type="ECO:0000256" key="1">
    <source>
        <dbReference type="SAM" id="MobiDB-lite"/>
    </source>
</evidence>
<feature type="region of interest" description="Disordered" evidence="1">
    <location>
        <begin position="25"/>
        <end position="46"/>
    </location>
</feature>
<organism evidence="2 3">
    <name type="scientific">Emydomyces testavorans</name>
    <dbReference type="NCBI Taxonomy" id="2070801"/>
    <lineage>
        <taxon>Eukaryota</taxon>
        <taxon>Fungi</taxon>
        <taxon>Dikarya</taxon>
        <taxon>Ascomycota</taxon>
        <taxon>Pezizomycotina</taxon>
        <taxon>Eurotiomycetes</taxon>
        <taxon>Eurotiomycetidae</taxon>
        <taxon>Onygenales</taxon>
        <taxon>Nannizziopsiaceae</taxon>
        <taxon>Emydomyces</taxon>
    </lineage>
</organism>
<dbReference type="AlphaFoldDB" id="A0AAF0DGQ2"/>
<gene>
    <name evidence="2" type="ORF">PRK78_003375</name>
</gene>
<accession>A0AAF0DGQ2</accession>
<protein>
    <submittedName>
        <fullName evidence="2">Uncharacterized protein</fullName>
    </submittedName>
</protein>
<evidence type="ECO:0000313" key="2">
    <source>
        <dbReference type="EMBL" id="WEW57908.1"/>
    </source>
</evidence>
<dbReference type="Proteomes" id="UP001219355">
    <property type="component" value="Chromosome 2"/>
</dbReference>
<keyword evidence="3" id="KW-1185">Reference proteome</keyword>
<evidence type="ECO:0000313" key="3">
    <source>
        <dbReference type="Proteomes" id="UP001219355"/>
    </source>
</evidence>
<dbReference type="EMBL" id="CP120628">
    <property type="protein sequence ID" value="WEW57908.1"/>
    <property type="molecule type" value="Genomic_DNA"/>
</dbReference>